<evidence type="ECO:0000313" key="2">
    <source>
        <dbReference type="Proteomes" id="UP000014254"/>
    </source>
</evidence>
<keyword evidence="2" id="KW-1185">Reference proteome</keyword>
<sequence length="83" mass="9819">MKFLERSLPRVDSPGSDDHFEIRNNYFKDEDNHSEQNVSSSEDNFACLKLFKAFTEDPLHRQSQHMLLKRALKYIQLVYADNV</sequence>
<organism evidence="1 2">
    <name type="scientific">Mucor circinelloides f. circinelloides (strain 1006PhL)</name>
    <name type="common">Mucormycosis agent</name>
    <name type="synonym">Calyptromyces circinelloides</name>
    <dbReference type="NCBI Taxonomy" id="1220926"/>
    <lineage>
        <taxon>Eukaryota</taxon>
        <taxon>Fungi</taxon>
        <taxon>Fungi incertae sedis</taxon>
        <taxon>Mucoromycota</taxon>
        <taxon>Mucoromycotina</taxon>
        <taxon>Mucoromycetes</taxon>
        <taxon>Mucorales</taxon>
        <taxon>Mucorineae</taxon>
        <taxon>Mucoraceae</taxon>
        <taxon>Mucor</taxon>
    </lineage>
</organism>
<dbReference type="Proteomes" id="UP000014254">
    <property type="component" value="Unassembled WGS sequence"/>
</dbReference>
<protein>
    <submittedName>
        <fullName evidence="1">Uncharacterized protein</fullName>
    </submittedName>
</protein>
<gene>
    <name evidence="1" type="ORF">HMPREF1544_06952</name>
</gene>
<accession>S2J997</accession>
<dbReference type="OrthoDB" id="10270767at2759"/>
<reference evidence="2" key="1">
    <citation type="submission" date="2013-05" db="EMBL/GenBank/DDBJ databases">
        <title>The Genome sequence of Mucor circinelloides f. circinelloides 1006PhL.</title>
        <authorList>
            <consortium name="The Broad Institute Genomics Platform"/>
            <person name="Cuomo C."/>
            <person name="Earl A."/>
            <person name="Findley K."/>
            <person name="Lee S.C."/>
            <person name="Walker B."/>
            <person name="Young S."/>
            <person name="Zeng Q."/>
            <person name="Gargeya S."/>
            <person name="Fitzgerald M."/>
            <person name="Haas B."/>
            <person name="Abouelleil A."/>
            <person name="Allen A.W."/>
            <person name="Alvarado L."/>
            <person name="Arachchi H.M."/>
            <person name="Berlin A.M."/>
            <person name="Chapman S.B."/>
            <person name="Gainer-Dewar J."/>
            <person name="Goldberg J."/>
            <person name="Griggs A."/>
            <person name="Gujja S."/>
            <person name="Hansen M."/>
            <person name="Howarth C."/>
            <person name="Imamovic A."/>
            <person name="Ireland A."/>
            <person name="Larimer J."/>
            <person name="McCowan C."/>
            <person name="Murphy C."/>
            <person name="Pearson M."/>
            <person name="Poon T.W."/>
            <person name="Priest M."/>
            <person name="Roberts A."/>
            <person name="Saif S."/>
            <person name="Shea T."/>
            <person name="Sisk P."/>
            <person name="Sykes S."/>
            <person name="Wortman J."/>
            <person name="Nusbaum C."/>
            <person name="Birren B."/>
        </authorList>
    </citation>
    <scope>NUCLEOTIDE SEQUENCE [LARGE SCALE GENOMIC DNA]</scope>
    <source>
        <strain evidence="2">1006PhL</strain>
    </source>
</reference>
<proteinExistence type="predicted"/>
<dbReference type="AlphaFoldDB" id="S2J997"/>
<dbReference type="InParanoid" id="S2J997"/>
<dbReference type="EMBL" id="KE123993">
    <property type="protein sequence ID" value="EPB86224.1"/>
    <property type="molecule type" value="Genomic_DNA"/>
</dbReference>
<name>S2J997_MUCC1</name>
<dbReference type="VEuPathDB" id="FungiDB:HMPREF1544_06952"/>
<evidence type="ECO:0000313" key="1">
    <source>
        <dbReference type="EMBL" id="EPB86224.1"/>
    </source>
</evidence>